<dbReference type="AlphaFoldDB" id="A0A224WWU3"/>
<reference evidence="6" key="1">
    <citation type="submission" date="2017-08" db="EMBL/GenBank/DDBJ databases">
        <title>Draft genome sequence of Lactococcus sp. strain Rs-Y01, isolated from the gut of the lower termite Reticulitermes speratus.</title>
        <authorList>
            <person name="Ohkuma M."/>
            <person name="Yuki M."/>
        </authorList>
    </citation>
    <scope>NUCLEOTIDE SEQUENCE [LARGE SCALE GENOMIC DNA]</scope>
    <source>
        <strain evidence="6">Rs-Y01</strain>
    </source>
</reference>
<dbReference type="PANTHER" id="PTHR44846:SF1">
    <property type="entry name" value="MANNOSYL-D-GLYCERATE TRANSPORT_METABOLISM SYSTEM REPRESSOR MNGR-RELATED"/>
    <property type="match status" value="1"/>
</dbReference>
<dbReference type="SMART" id="SM00866">
    <property type="entry name" value="UTRA"/>
    <property type="match status" value="1"/>
</dbReference>
<evidence type="ECO:0000313" key="5">
    <source>
        <dbReference type="EMBL" id="GAX46737.1"/>
    </source>
</evidence>
<keyword evidence="1" id="KW-0805">Transcription regulation</keyword>
<gene>
    <name evidence="5" type="ORF">RsY01_316</name>
</gene>
<evidence type="ECO:0000256" key="3">
    <source>
        <dbReference type="ARBA" id="ARBA00023163"/>
    </source>
</evidence>
<accession>A0A224WWU3</accession>
<dbReference type="Gene3D" id="3.40.1410.10">
    <property type="entry name" value="Chorismate lyase-like"/>
    <property type="match status" value="1"/>
</dbReference>
<organism evidence="5 6">
    <name type="scientific">Pseudolactococcus reticulitermitis</name>
    <dbReference type="NCBI Taxonomy" id="2025039"/>
    <lineage>
        <taxon>Bacteria</taxon>
        <taxon>Bacillati</taxon>
        <taxon>Bacillota</taxon>
        <taxon>Bacilli</taxon>
        <taxon>Lactobacillales</taxon>
        <taxon>Streptococcaceae</taxon>
        <taxon>Pseudolactococcus</taxon>
    </lineage>
</organism>
<dbReference type="GO" id="GO:0003700">
    <property type="term" value="F:DNA-binding transcription factor activity"/>
    <property type="evidence" value="ECO:0007669"/>
    <property type="project" value="InterPro"/>
</dbReference>
<dbReference type="SMART" id="SM00345">
    <property type="entry name" value="HTH_GNTR"/>
    <property type="match status" value="1"/>
</dbReference>
<proteinExistence type="predicted"/>
<evidence type="ECO:0000259" key="4">
    <source>
        <dbReference type="PROSITE" id="PS50949"/>
    </source>
</evidence>
<dbReference type="GO" id="GO:0003677">
    <property type="term" value="F:DNA binding"/>
    <property type="evidence" value="ECO:0007669"/>
    <property type="project" value="UniProtKB-KW"/>
</dbReference>
<comment type="caution">
    <text evidence="5">The sequence shown here is derived from an EMBL/GenBank/DDBJ whole genome shotgun (WGS) entry which is preliminary data.</text>
</comment>
<feature type="domain" description="HTH gntR-type" evidence="4">
    <location>
        <begin position="8"/>
        <end position="75"/>
    </location>
</feature>
<dbReference type="EMBL" id="BEDT01000001">
    <property type="protein sequence ID" value="GAX46737.1"/>
    <property type="molecule type" value="Genomic_DNA"/>
</dbReference>
<dbReference type="RefSeq" id="WP_094783810.1">
    <property type="nucleotide sequence ID" value="NZ_BEDT01000001.1"/>
</dbReference>
<sequence>MVRSNRKRPLYDQLVDLLKGKIENELEPDSMLPSERDLVEQYGVSRTTVRQALQELEQMNYIYRRHGKGTFVSDLKNHTANLSGAYSFTDQMKSLGRTPETKILLYRVVEASKYFADKLNVSLGEKLIKIKRLRLADGVPMMLERTYLPLKLFLSLTEETLAKKPLYEIFSEDYGQIVKLAEEEFYAGIARLNDSGFLGIHEGTPVLNLVRTTYNSKNEIIEYTLSVARGDQFKYKTVHLRS</sequence>
<name>A0A224WWU3_9LACT</name>
<dbReference type="SUPFAM" id="SSF64288">
    <property type="entry name" value="Chorismate lyase-like"/>
    <property type="match status" value="1"/>
</dbReference>
<dbReference type="OrthoDB" id="9815017at2"/>
<dbReference type="Proteomes" id="UP000218689">
    <property type="component" value="Unassembled WGS sequence"/>
</dbReference>
<keyword evidence="2" id="KW-0238">DNA-binding</keyword>
<evidence type="ECO:0000256" key="1">
    <source>
        <dbReference type="ARBA" id="ARBA00023015"/>
    </source>
</evidence>
<dbReference type="InterPro" id="IPR036390">
    <property type="entry name" value="WH_DNA-bd_sf"/>
</dbReference>
<dbReference type="Pfam" id="PF00392">
    <property type="entry name" value="GntR"/>
    <property type="match status" value="1"/>
</dbReference>
<evidence type="ECO:0000256" key="2">
    <source>
        <dbReference type="ARBA" id="ARBA00023125"/>
    </source>
</evidence>
<evidence type="ECO:0000313" key="6">
    <source>
        <dbReference type="Proteomes" id="UP000218689"/>
    </source>
</evidence>
<keyword evidence="3" id="KW-0804">Transcription</keyword>
<dbReference type="PANTHER" id="PTHR44846">
    <property type="entry name" value="MANNOSYL-D-GLYCERATE TRANSPORT/METABOLISM SYSTEM REPRESSOR MNGR-RELATED"/>
    <property type="match status" value="1"/>
</dbReference>
<dbReference type="InterPro" id="IPR028978">
    <property type="entry name" value="Chorismate_lyase_/UTRA_dom_sf"/>
</dbReference>
<dbReference type="PRINTS" id="PR00035">
    <property type="entry name" value="HTHGNTR"/>
</dbReference>
<keyword evidence="6" id="KW-1185">Reference proteome</keyword>
<dbReference type="Pfam" id="PF07702">
    <property type="entry name" value="UTRA"/>
    <property type="match status" value="1"/>
</dbReference>
<protein>
    <recommendedName>
        <fullName evidence="4">HTH gntR-type domain-containing protein</fullName>
    </recommendedName>
</protein>
<dbReference type="SUPFAM" id="SSF46785">
    <property type="entry name" value="Winged helix' DNA-binding domain"/>
    <property type="match status" value="1"/>
</dbReference>
<dbReference type="FunFam" id="1.10.10.10:FF:000079">
    <property type="entry name" value="GntR family transcriptional regulator"/>
    <property type="match status" value="1"/>
</dbReference>
<dbReference type="InterPro" id="IPR000524">
    <property type="entry name" value="Tscrpt_reg_HTH_GntR"/>
</dbReference>
<dbReference type="InterPro" id="IPR011663">
    <property type="entry name" value="UTRA"/>
</dbReference>
<dbReference type="GO" id="GO:0045892">
    <property type="term" value="P:negative regulation of DNA-templated transcription"/>
    <property type="evidence" value="ECO:0007669"/>
    <property type="project" value="TreeGrafter"/>
</dbReference>
<dbReference type="PROSITE" id="PS50949">
    <property type="entry name" value="HTH_GNTR"/>
    <property type="match status" value="1"/>
</dbReference>
<dbReference type="CDD" id="cd07377">
    <property type="entry name" value="WHTH_GntR"/>
    <property type="match status" value="1"/>
</dbReference>
<dbReference type="Gene3D" id="1.10.10.10">
    <property type="entry name" value="Winged helix-like DNA-binding domain superfamily/Winged helix DNA-binding domain"/>
    <property type="match status" value="1"/>
</dbReference>
<dbReference type="InterPro" id="IPR050679">
    <property type="entry name" value="Bact_HTH_transcr_reg"/>
</dbReference>
<dbReference type="InterPro" id="IPR036388">
    <property type="entry name" value="WH-like_DNA-bd_sf"/>
</dbReference>